<keyword evidence="3" id="KW-1185">Reference proteome</keyword>
<accession>R7RWR3</accession>
<evidence type="ECO:0000313" key="2">
    <source>
        <dbReference type="EMBL" id="EIM79265.1"/>
    </source>
</evidence>
<dbReference type="RefSeq" id="XP_007311575.1">
    <property type="nucleotide sequence ID" value="XM_007311513.1"/>
</dbReference>
<gene>
    <name evidence="2" type="ORF">STEHIDRAFT_173158</name>
</gene>
<dbReference type="KEGG" id="shs:STEHIDRAFT_173158"/>
<dbReference type="GeneID" id="18804223"/>
<name>R7RWR3_STEHR</name>
<dbReference type="EMBL" id="JH687406">
    <property type="protein sequence ID" value="EIM79265.1"/>
    <property type="molecule type" value="Genomic_DNA"/>
</dbReference>
<dbReference type="AlphaFoldDB" id="R7RWR3"/>
<evidence type="ECO:0000313" key="3">
    <source>
        <dbReference type="Proteomes" id="UP000053927"/>
    </source>
</evidence>
<organism evidence="2 3">
    <name type="scientific">Stereum hirsutum (strain FP-91666)</name>
    <name type="common">White-rot fungus</name>
    <dbReference type="NCBI Taxonomy" id="721885"/>
    <lineage>
        <taxon>Eukaryota</taxon>
        <taxon>Fungi</taxon>
        <taxon>Dikarya</taxon>
        <taxon>Basidiomycota</taxon>
        <taxon>Agaricomycotina</taxon>
        <taxon>Agaricomycetes</taxon>
        <taxon>Russulales</taxon>
        <taxon>Stereaceae</taxon>
        <taxon>Stereum</taxon>
    </lineage>
</organism>
<protein>
    <submittedName>
        <fullName evidence="2">Uncharacterized protein</fullName>
    </submittedName>
</protein>
<reference evidence="3" key="1">
    <citation type="journal article" date="2012" name="Science">
        <title>The Paleozoic origin of enzymatic lignin decomposition reconstructed from 31 fungal genomes.</title>
        <authorList>
            <person name="Floudas D."/>
            <person name="Binder M."/>
            <person name="Riley R."/>
            <person name="Barry K."/>
            <person name="Blanchette R.A."/>
            <person name="Henrissat B."/>
            <person name="Martinez A.T."/>
            <person name="Otillar R."/>
            <person name="Spatafora J.W."/>
            <person name="Yadav J.S."/>
            <person name="Aerts A."/>
            <person name="Benoit I."/>
            <person name="Boyd A."/>
            <person name="Carlson A."/>
            <person name="Copeland A."/>
            <person name="Coutinho P.M."/>
            <person name="de Vries R.P."/>
            <person name="Ferreira P."/>
            <person name="Findley K."/>
            <person name="Foster B."/>
            <person name="Gaskell J."/>
            <person name="Glotzer D."/>
            <person name="Gorecki P."/>
            <person name="Heitman J."/>
            <person name="Hesse C."/>
            <person name="Hori C."/>
            <person name="Igarashi K."/>
            <person name="Jurgens J.A."/>
            <person name="Kallen N."/>
            <person name="Kersten P."/>
            <person name="Kohler A."/>
            <person name="Kuees U."/>
            <person name="Kumar T.K.A."/>
            <person name="Kuo A."/>
            <person name="LaButti K."/>
            <person name="Larrondo L.F."/>
            <person name="Lindquist E."/>
            <person name="Ling A."/>
            <person name="Lombard V."/>
            <person name="Lucas S."/>
            <person name="Lundell T."/>
            <person name="Martin R."/>
            <person name="McLaughlin D.J."/>
            <person name="Morgenstern I."/>
            <person name="Morin E."/>
            <person name="Murat C."/>
            <person name="Nagy L.G."/>
            <person name="Nolan M."/>
            <person name="Ohm R.A."/>
            <person name="Patyshakuliyeva A."/>
            <person name="Rokas A."/>
            <person name="Ruiz-Duenas F.J."/>
            <person name="Sabat G."/>
            <person name="Salamov A."/>
            <person name="Samejima M."/>
            <person name="Schmutz J."/>
            <person name="Slot J.C."/>
            <person name="St John F."/>
            <person name="Stenlid J."/>
            <person name="Sun H."/>
            <person name="Sun S."/>
            <person name="Syed K."/>
            <person name="Tsang A."/>
            <person name="Wiebenga A."/>
            <person name="Young D."/>
            <person name="Pisabarro A."/>
            <person name="Eastwood D.C."/>
            <person name="Martin F."/>
            <person name="Cullen D."/>
            <person name="Grigoriev I.V."/>
            <person name="Hibbett D.S."/>
        </authorList>
    </citation>
    <scope>NUCLEOTIDE SEQUENCE [LARGE SCALE GENOMIC DNA]</scope>
    <source>
        <strain evidence="3">FP-91666</strain>
    </source>
</reference>
<feature type="region of interest" description="Disordered" evidence="1">
    <location>
        <begin position="140"/>
        <end position="159"/>
    </location>
</feature>
<dbReference type="Proteomes" id="UP000053927">
    <property type="component" value="Unassembled WGS sequence"/>
</dbReference>
<evidence type="ECO:0000256" key="1">
    <source>
        <dbReference type="SAM" id="MobiDB-lite"/>
    </source>
</evidence>
<proteinExistence type="predicted"/>
<sequence>MDGKQAVDRTPAMDERCQVFEILVIHVPSSSFHQHRGVKHACSMIIRIHISSDKNSNTPTNREFSATQSQLQLITSISIEATASFLSSPRPTSHSRTRLRPRRPVLAPSAHINLFDAAQRARANMQELRKRWSEKLAAYMNGGSGDEGDLDGGDRRSGW</sequence>